<dbReference type="GO" id="GO:0015031">
    <property type="term" value="P:protein transport"/>
    <property type="evidence" value="ECO:0007669"/>
    <property type="project" value="InterPro"/>
</dbReference>
<feature type="signal peptide" evidence="1">
    <location>
        <begin position="1"/>
        <end position="17"/>
    </location>
</feature>
<dbReference type="Pfam" id="PF05697">
    <property type="entry name" value="Trigger_N"/>
    <property type="match status" value="1"/>
</dbReference>
<keyword evidence="1" id="KW-0732">Signal</keyword>
<dbReference type="EMBL" id="BLLK01000020">
    <property type="protein sequence ID" value="GFH45477.1"/>
    <property type="molecule type" value="Genomic_DNA"/>
</dbReference>
<feature type="chain" id="PRO_5042245830" description="Trigger factor ribosome-binding bacterial domain-containing protein" evidence="1">
    <location>
        <begin position="18"/>
        <end position="207"/>
    </location>
</feature>
<dbReference type="PROSITE" id="PS51257">
    <property type="entry name" value="PROKAR_LIPOPROTEIN"/>
    <property type="match status" value="1"/>
</dbReference>
<evidence type="ECO:0000259" key="2">
    <source>
        <dbReference type="Pfam" id="PF05697"/>
    </source>
</evidence>
<protein>
    <recommendedName>
        <fullName evidence="2">Trigger factor ribosome-binding bacterial domain-containing protein</fullName>
    </recommendedName>
</protein>
<dbReference type="InterPro" id="IPR036611">
    <property type="entry name" value="Trigger_fac_ribosome-bd_sf"/>
</dbReference>
<gene>
    <name evidence="3" type="ORF">CTEN210_01951</name>
</gene>
<dbReference type="GO" id="GO:0006457">
    <property type="term" value="P:protein folding"/>
    <property type="evidence" value="ECO:0007669"/>
    <property type="project" value="InterPro"/>
</dbReference>
<name>A0AAD3CG36_9STRA</name>
<dbReference type="SUPFAM" id="SSF102735">
    <property type="entry name" value="Trigger factor ribosome-binding domain"/>
    <property type="match status" value="1"/>
</dbReference>
<reference evidence="3 4" key="1">
    <citation type="journal article" date="2021" name="Sci. Rep.">
        <title>The genome of the diatom Chaetoceros tenuissimus carries an ancient integrated fragment of an extant virus.</title>
        <authorList>
            <person name="Hongo Y."/>
            <person name="Kimura K."/>
            <person name="Takaki Y."/>
            <person name="Yoshida Y."/>
            <person name="Baba S."/>
            <person name="Kobayashi G."/>
            <person name="Nagasaki K."/>
            <person name="Hano T."/>
            <person name="Tomaru Y."/>
        </authorList>
    </citation>
    <scope>NUCLEOTIDE SEQUENCE [LARGE SCALE GENOMIC DNA]</scope>
    <source>
        <strain evidence="3 4">NIES-3715</strain>
    </source>
</reference>
<evidence type="ECO:0000256" key="1">
    <source>
        <dbReference type="SAM" id="SignalP"/>
    </source>
</evidence>
<evidence type="ECO:0000313" key="4">
    <source>
        <dbReference type="Proteomes" id="UP001054902"/>
    </source>
</evidence>
<dbReference type="Proteomes" id="UP001054902">
    <property type="component" value="Unassembled WGS sequence"/>
</dbReference>
<accession>A0AAD3CG36</accession>
<evidence type="ECO:0000313" key="3">
    <source>
        <dbReference type="EMBL" id="GFH45477.1"/>
    </source>
</evidence>
<organism evidence="3 4">
    <name type="scientific">Chaetoceros tenuissimus</name>
    <dbReference type="NCBI Taxonomy" id="426638"/>
    <lineage>
        <taxon>Eukaryota</taxon>
        <taxon>Sar</taxon>
        <taxon>Stramenopiles</taxon>
        <taxon>Ochrophyta</taxon>
        <taxon>Bacillariophyta</taxon>
        <taxon>Coscinodiscophyceae</taxon>
        <taxon>Chaetocerotophycidae</taxon>
        <taxon>Chaetocerotales</taxon>
        <taxon>Chaetocerotaceae</taxon>
        <taxon>Chaetoceros</taxon>
    </lineage>
</organism>
<dbReference type="Gene3D" id="3.30.70.1050">
    <property type="entry name" value="Trigger factor ribosome-binding domain"/>
    <property type="match status" value="1"/>
</dbReference>
<proteinExistence type="predicted"/>
<sequence>MKFSALFVLASLASCSAFAPQAAFSTKMSSVTQLNMAYELKAEPEGGDEIEAIATMDGSRVKNMGATGDKDSDSGEDVYTFWLKAEADGAMIKGFRVQVEKDASKNANFPGFRKGQIPPYAQPQMTMFALQEGIIKTCEAAVEAYGLKAISGEAGSVEVHEDVKDICKGYKVGDNVEFTATFKAIVDPEKKQEEAVDVEAEEVAAEE</sequence>
<dbReference type="AlphaFoldDB" id="A0AAD3CG36"/>
<comment type="caution">
    <text evidence="3">The sequence shown here is derived from an EMBL/GenBank/DDBJ whole genome shotgun (WGS) entry which is preliminary data.</text>
</comment>
<feature type="domain" description="Trigger factor ribosome-binding bacterial" evidence="2">
    <location>
        <begin position="85"/>
        <end position="205"/>
    </location>
</feature>
<keyword evidence="4" id="KW-1185">Reference proteome</keyword>
<dbReference type="InterPro" id="IPR008881">
    <property type="entry name" value="Trigger_fac_ribosome-bd_bac"/>
</dbReference>